<comment type="caution">
    <text evidence="1">The sequence shown here is derived from an EMBL/GenBank/DDBJ whole genome shotgun (WGS) entry which is preliminary data.</text>
</comment>
<reference evidence="1 2" key="1">
    <citation type="submission" date="2012-10" db="EMBL/GenBank/DDBJ databases">
        <title>Genome sequence of Vibrio Cholerae HENC-02.</title>
        <authorList>
            <person name="Eppinger M."/>
            <person name="Hasan N.A."/>
            <person name="Sengamalay N."/>
            <person name="Hine E."/>
            <person name="Su Q."/>
            <person name="Daugherty S.C."/>
            <person name="Young S."/>
            <person name="Sadzewicz L."/>
            <person name="Tallon L."/>
            <person name="Cebula T.A."/>
            <person name="Ravel J."/>
            <person name="Colwell R.R."/>
        </authorList>
    </citation>
    <scope>NUCLEOTIDE SEQUENCE [LARGE SCALE GENOMIC DNA]</scope>
    <source>
        <strain evidence="1 2">HENC-02</strain>
    </source>
</reference>
<dbReference type="AlphaFoldDB" id="A0A454CQ09"/>
<feature type="non-terminal residue" evidence="1">
    <location>
        <position position="143"/>
    </location>
</feature>
<sequence length="143" mass="16051">IGVNKIRKPFNEYLNAIDSLYSTYNANSNSWLMRHFQQLDTSDLDEKSIAFVSESLSVANYDSNSLQGEQVILFKEPVLVSELYCSKPIFNDGTDAIRIISHLGFDKKVVTARVSVPTSNPNKPSTAYQIHDSVRGLILPRNL</sequence>
<protein>
    <submittedName>
        <fullName evidence="1">Uncharacterized protein</fullName>
    </submittedName>
</protein>
<dbReference type="Proteomes" id="UP000008367">
    <property type="component" value="Unassembled WGS sequence"/>
</dbReference>
<gene>
    <name evidence="1" type="ORF">VCHENC02_5611</name>
</gene>
<name>A0A454CQ09_VIBHA</name>
<evidence type="ECO:0000313" key="1">
    <source>
        <dbReference type="EMBL" id="EKM28498.1"/>
    </source>
</evidence>
<dbReference type="EMBL" id="AJSR01002498">
    <property type="protein sequence ID" value="EKM28498.1"/>
    <property type="molecule type" value="Genomic_DNA"/>
</dbReference>
<accession>A0A454CQ09</accession>
<feature type="non-terminal residue" evidence="1">
    <location>
        <position position="1"/>
    </location>
</feature>
<evidence type="ECO:0000313" key="2">
    <source>
        <dbReference type="Proteomes" id="UP000008367"/>
    </source>
</evidence>
<organism evidence="1 2">
    <name type="scientific">Vibrio harveyi</name>
    <name type="common">Beneckea harveyi</name>
    <dbReference type="NCBI Taxonomy" id="669"/>
    <lineage>
        <taxon>Bacteria</taxon>
        <taxon>Pseudomonadati</taxon>
        <taxon>Pseudomonadota</taxon>
        <taxon>Gammaproteobacteria</taxon>
        <taxon>Vibrionales</taxon>
        <taxon>Vibrionaceae</taxon>
        <taxon>Vibrio</taxon>
    </lineage>
</organism>
<proteinExistence type="predicted"/>